<reference evidence="2 3" key="1">
    <citation type="submission" date="2020-04" db="EMBL/GenBank/DDBJ databases">
        <authorList>
            <person name="Laetsch R D."/>
            <person name="Stevens L."/>
            <person name="Kumar S."/>
            <person name="Blaxter L. M."/>
        </authorList>
    </citation>
    <scope>NUCLEOTIDE SEQUENCE [LARGE SCALE GENOMIC DNA]</scope>
</reference>
<organism evidence="2 3">
    <name type="scientific">Caenorhabditis bovis</name>
    <dbReference type="NCBI Taxonomy" id="2654633"/>
    <lineage>
        <taxon>Eukaryota</taxon>
        <taxon>Metazoa</taxon>
        <taxon>Ecdysozoa</taxon>
        <taxon>Nematoda</taxon>
        <taxon>Chromadorea</taxon>
        <taxon>Rhabditida</taxon>
        <taxon>Rhabditina</taxon>
        <taxon>Rhabditomorpha</taxon>
        <taxon>Rhabditoidea</taxon>
        <taxon>Rhabditidae</taxon>
        <taxon>Peloderinae</taxon>
        <taxon>Caenorhabditis</taxon>
    </lineage>
</organism>
<protein>
    <recommendedName>
        <fullName evidence="1">T20D4.11-like domain-containing protein</fullName>
    </recommendedName>
</protein>
<evidence type="ECO:0000313" key="3">
    <source>
        <dbReference type="Proteomes" id="UP000494206"/>
    </source>
</evidence>
<dbReference type="Proteomes" id="UP000494206">
    <property type="component" value="Unassembled WGS sequence"/>
</dbReference>
<dbReference type="Pfam" id="PF01579">
    <property type="entry name" value="DUF19"/>
    <property type="match status" value="1"/>
</dbReference>
<sequence length="168" mass="19607">MFVTLSAVPVFDWTSKNALNDYFNCSKKAWEVCHKNADFDDDQASLENEPVNRKMAYEVLRYCHDLRDCYRGLDCELAETEKMCESAEAMTRPFGLCVIDLIPTFHNEAECDGYFRIEQRHLTPEQRCKLRAPHRDCVVEFYKRKCGETAVLDELNRKEAGYFASFDC</sequence>
<name>A0A8S1EY00_9PELO</name>
<dbReference type="InterPro" id="IPR002542">
    <property type="entry name" value="T20D4.11-like_dom"/>
</dbReference>
<dbReference type="EMBL" id="CADEPM010000004">
    <property type="protein sequence ID" value="CAB3404551.1"/>
    <property type="molecule type" value="Genomic_DNA"/>
</dbReference>
<dbReference type="AlphaFoldDB" id="A0A8S1EY00"/>
<accession>A0A8S1EY00</accession>
<comment type="caution">
    <text evidence="2">The sequence shown here is derived from an EMBL/GenBank/DDBJ whole genome shotgun (WGS) entry which is preliminary data.</text>
</comment>
<keyword evidence="3" id="KW-1185">Reference proteome</keyword>
<evidence type="ECO:0000313" key="2">
    <source>
        <dbReference type="EMBL" id="CAB3404551.1"/>
    </source>
</evidence>
<proteinExistence type="predicted"/>
<feature type="domain" description="T20D4.11-like" evidence="1">
    <location>
        <begin position="35"/>
        <end position="151"/>
    </location>
</feature>
<gene>
    <name evidence="2" type="ORF">CBOVIS_LOCUS6867</name>
</gene>
<evidence type="ECO:0000259" key="1">
    <source>
        <dbReference type="Pfam" id="PF01579"/>
    </source>
</evidence>